<proteinExistence type="predicted"/>
<comment type="caution">
    <text evidence="2">The sequence shown here is derived from an EMBL/GenBank/DDBJ whole genome shotgun (WGS) entry which is preliminary data.</text>
</comment>
<dbReference type="PATRIC" id="fig|1502.174.peg.2723"/>
<evidence type="ECO:0000313" key="2">
    <source>
        <dbReference type="EMBL" id="KXA07446.1"/>
    </source>
</evidence>
<protein>
    <submittedName>
        <fullName evidence="2">Uncharacterized protein</fullName>
    </submittedName>
</protein>
<keyword evidence="1" id="KW-0812">Transmembrane</keyword>
<sequence>LLYFFKAIILEDMLMNKIPSILMLNRGFISSIFLIMLAYYSKDEYIEYYEKIKSIANGN</sequence>
<keyword evidence="1" id="KW-1133">Transmembrane helix</keyword>
<evidence type="ECO:0000313" key="3">
    <source>
        <dbReference type="Proteomes" id="UP000070646"/>
    </source>
</evidence>
<dbReference type="AlphaFoldDB" id="A0A133MTT3"/>
<feature type="transmembrane region" description="Helical" evidence="1">
    <location>
        <begin position="21"/>
        <end position="40"/>
    </location>
</feature>
<feature type="non-terminal residue" evidence="2">
    <location>
        <position position="1"/>
    </location>
</feature>
<dbReference type="Proteomes" id="UP000070646">
    <property type="component" value="Unassembled WGS sequence"/>
</dbReference>
<reference evidence="2 3" key="1">
    <citation type="submission" date="2016-01" db="EMBL/GenBank/DDBJ databases">
        <authorList>
            <person name="Oliw E.H."/>
        </authorList>
    </citation>
    <scope>NUCLEOTIDE SEQUENCE [LARGE SCALE GENOMIC DNA]</scope>
    <source>
        <strain evidence="2 3">MJR7757A</strain>
    </source>
</reference>
<dbReference type="RefSeq" id="WP_207644382.1">
    <property type="nucleotide sequence ID" value="NZ_KQ956298.1"/>
</dbReference>
<accession>A0A133MTT3</accession>
<name>A0A133MTT3_CLOPF</name>
<organism evidence="2 3">
    <name type="scientific">Clostridium perfringens</name>
    <dbReference type="NCBI Taxonomy" id="1502"/>
    <lineage>
        <taxon>Bacteria</taxon>
        <taxon>Bacillati</taxon>
        <taxon>Bacillota</taxon>
        <taxon>Clostridia</taxon>
        <taxon>Eubacteriales</taxon>
        <taxon>Clostridiaceae</taxon>
        <taxon>Clostridium</taxon>
    </lineage>
</organism>
<dbReference type="EMBL" id="LRPU01000164">
    <property type="protein sequence ID" value="KXA07446.1"/>
    <property type="molecule type" value="Genomic_DNA"/>
</dbReference>
<keyword evidence="1" id="KW-0472">Membrane</keyword>
<evidence type="ECO:0000256" key="1">
    <source>
        <dbReference type="SAM" id="Phobius"/>
    </source>
</evidence>
<gene>
    <name evidence="2" type="ORF">HMPREF3222_02699</name>
</gene>